<feature type="transmembrane region" description="Helical" evidence="1">
    <location>
        <begin position="166"/>
        <end position="188"/>
    </location>
</feature>
<feature type="transmembrane region" description="Helical" evidence="1">
    <location>
        <begin position="245"/>
        <end position="266"/>
    </location>
</feature>
<keyword evidence="3" id="KW-1185">Reference proteome</keyword>
<keyword evidence="1" id="KW-1133">Transmembrane helix</keyword>
<proteinExistence type="predicted"/>
<feature type="transmembrane region" description="Helical" evidence="1">
    <location>
        <begin position="136"/>
        <end position="154"/>
    </location>
</feature>
<name>A0A418NRD0_9SPHN</name>
<evidence type="ECO:0000313" key="3">
    <source>
        <dbReference type="Proteomes" id="UP000286576"/>
    </source>
</evidence>
<evidence type="ECO:0000256" key="1">
    <source>
        <dbReference type="SAM" id="Phobius"/>
    </source>
</evidence>
<accession>A0A418NRD0</accession>
<sequence length="385" mass="41419">MAASIEPVPVPVQIKTMTNPLIWWNSLGRPLARLPRWGALAVLALLAALMAWSAVAVAPVGEAEAARVEAKADHRADRSQGDLALYSRISERVIAGEPYYAVAMEEQRAGNYPTRPFVTVRLPTLAWLHRAIGVDGVRMLGAVLLLGAILMLHQKLPGTMPMAERLGALVLLALGGAALAVPQAGLIHELLAGLLLTLAFVMYSPERWWPSLLAAGLAIAVRELAVAFVLLWLAFAVMEKRWREVAALTAVLAVLAAMMGLHYHYVEMRRALGDPASQGWDAMAGLALPLMALSRLTPLLVLPVALAAPLAILPFVGWLGLGGRVGLFAALWFAGFFAAMALFARPENFYWVQLTLPAYVAGLAFAPRALGELAGKAYRAKERQP</sequence>
<feature type="transmembrane region" description="Helical" evidence="1">
    <location>
        <begin position="350"/>
        <end position="371"/>
    </location>
</feature>
<gene>
    <name evidence="2" type="ORF">D2V07_12795</name>
</gene>
<feature type="transmembrane region" description="Helical" evidence="1">
    <location>
        <begin position="325"/>
        <end position="344"/>
    </location>
</feature>
<feature type="transmembrane region" description="Helical" evidence="1">
    <location>
        <begin position="37"/>
        <end position="58"/>
    </location>
</feature>
<dbReference type="EMBL" id="QXFL01000005">
    <property type="protein sequence ID" value="RIV85152.1"/>
    <property type="molecule type" value="Genomic_DNA"/>
</dbReference>
<feature type="transmembrane region" description="Helical" evidence="1">
    <location>
        <begin position="208"/>
        <end position="233"/>
    </location>
</feature>
<organism evidence="2 3">
    <name type="scientific">Aurantiacibacter zhengii</name>
    <dbReference type="NCBI Taxonomy" id="2307003"/>
    <lineage>
        <taxon>Bacteria</taxon>
        <taxon>Pseudomonadati</taxon>
        <taxon>Pseudomonadota</taxon>
        <taxon>Alphaproteobacteria</taxon>
        <taxon>Sphingomonadales</taxon>
        <taxon>Erythrobacteraceae</taxon>
        <taxon>Aurantiacibacter</taxon>
    </lineage>
</organism>
<dbReference type="Proteomes" id="UP000286576">
    <property type="component" value="Unassembled WGS sequence"/>
</dbReference>
<reference evidence="2 3" key="1">
    <citation type="submission" date="2018-08" db="EMBL/GenBank/DDBJ databases">
        <title>Erythrobacter zhengii sp.nov., a bacterium isolated from deep-sea sediment.</title>
        <authorList>
            <person name="Fang C."/>
            <person name="Wu Y.-H."/>
            <person name="Sun C."/>
            <person name="Wang H."/>
            <person name="Cheng H."/>
            <person name="Meng F.-X."/>
            <person name="Wang C.-S."/>
            <person name="Xu X.-W."/>
        </authorList>
    </citation>
    <scope>NUCLEOTIDE SEQUENCE [LARGE SCALE GENOMIC DNA]</scope>
    <source>
        <strain evidence="2 3">V18</strain>
    </source>
</reference>
<dbReference type="AlphaFoldDB" id="A0A418NRD0"/>
<feature type="transmembrane region" description="Helical" evidence="1">
    <location>
        <begin position="286"/>
        <end position="313"/>
    </location>
</feature>
<keyword evidence="1" id="KW-0472">Membrane</keyword>
<keyword evidence="1" id="KW-0812">Transmembrane</keyword>
<evidence type="ECO:0000313" key="2">
    <source>
        <dbReference type="EMBL" id="RIV85152.1"/>
    </source>
</evidence>
<comment type="caution">
    <text evidence="2">The sequence shown here is derived from an EMBL/GenBank/DDBJ whole genome shotgun (WGS) entry which is preliminary data.</text>
</comment>
<protein>
    <submittedName>
        <fullName evidence="2">Uncharacterized protein</fullName>
    </submittedName>
</protein>